<dbReference type="InterPro" id="IPR014309">
    <property type="entry name" value="Xanthine_DH_Mopterin-bd_su"/>
</dbReference>
<dbReference type="SMART" id="SM01092">
    <property type="entry name" value="CO_deh_flav_C"/>
    <property type="match status" value="1"/>
</dbReference>
<dbReference type="Gene3D" id="1.10.150.120">
    <property type="entry name" value="[2Fe-2S]-binding domain"/>
    <property type="match status" value="1"/>
</dbReference>
<dbReference type="Pfam" id="PF01799">
    <property type="entry name" value="Fer2_2"/>
    <property type="match status" value="1"/>
</dbReference>
<dbReference type="Gene3D" id="3.90.1170.50">
    <property type="entry name" value="Aldehyde oxidase/xanthine dehydrogenase, a/b hammerhead"/>
    <property type="match status" value="1"/>
</dbReference>
<evidence type="ECO:0000256" key="7">
    <source>
        <dbReference type="ARBA" id="ARBA00022630"/>
    </source>
</evidence>
<dbReference type="FunFam" id="3.30.365.10:FF:000001">
    <property type="entry name" value="Xanthine dehydrogenase oxidase"/>
    <property type="match status" value="1"/>
</dbReference>
<dbReference type="FunFam" id="3.30.365.10:FF:000003">
    <property type="entry name" value="Aldehyde oxidase 1"/>
    <property type="match status" value="1"/>
</dbReference>
<gene>
    <name evidence="24" type="ORF">PV328_011606</name>
</gene>
<keyword evidence="25" id="KW-1185">Reference proteome</keyword>
<keyword evidence="8 21" id="KW-0001">2Fe-2S</keyword>
<dbReference type="EMBL" id="JAQQBS010001425">
    <property type="protein sequence ID" value="KAK0157921.1"/>
    <property type="molecule type" value="Genomic_DNA"/>
</dbReference>
<feature type="binding site" evidence="20">
    <location>
        <position position="401"/>
    </location>
    <ligand>
        <name>FAD</name>
        <dbReference type="ChEBI" id="CHEBI:57692"/>
    </ligand>
</feature>
<accession>A0AA39EYQ7</accession>
<dbReference type="Pfam" id="PF00111">
    <property type="entry name" value="Fer2"/>
    <property type="match status" value="1"/>
</dbReference>
<dbReference type="NCBIfam" id="TIGR02963">
    <property type="entry name" value="xanthine_xdhA"/>
    <property type="match status" value="1"/>
</dbReference>
<dbReference type="NCBIfam" id="TIGR02965">
    <property type="entry name" value="xanthine_xdhB"/>
    <property type="match status" value="1"/>
</dbReference>
<comment type="cofactor">
    <cofactor evidence="1 20">
        <name>FAD</name>
        <dbReference type="ChEBI" id="CHEBI:57692"/>
    </cofactor>
</comment>
<evidence type="ECO:0000256" key="19">
    <source>
        <dbReference type="PIRSR" id="PIRSR000127-1"/>
    </source>
</evidence>
<feature type="binding site" evidence="20">
    <location>
        <position position="846"/>
    </location>
    <ligand>
        <name>substrate</name>
    </ligand>
</feature>
<feature type="domain" description="2Fe-2S ferredoxin-type" evidence="22">
    <location>
        <begin position="33"/>
        <end position="120"/>
    </location>
</feature>
<dbReference type="GO" id="GO:0005777">
    <property type="term" value="C:peroxisome"/>
    <property type="evidence" value="ECO:0007669"/>
    <property type="project" value="UniProtKB-SubCell"/>
</dbReference>
<dbReference type="SUPFAM" id="SSF56176">
    <property type="entry name" value="FAD-binding/transporter-associated domain-like"/>
    <property type="match status" value="1"/>
</dbReference>
<comment type="cofactor">
    <cofactor evidence="16">
        <name>[2Fe-2S] cluster</name>
        <dbReference type="ChEBI" id="CHEBI:190135"/>
    </cofactor>
</comment>
<dbReference type="InterPro" id="IPR046867">
    <property type="entry name" value="AldOxase/xan_DH_MoCoBD2"/>
</dbReference>
<dbReference type="InterPro" id="IPR036856">
    <property type="entry name" value="Ald_Oxase/Xan_DH_a/b_sf"/>
</dbReference>
<evidence type="ECO:0000256" key="3">
    <source>
        <dbReference type="ARBA" id="ARBA00006849"/>
    </source>
</evidence>
<keyword evidence="10 20" id="KW-0274">FAD</keyword>
<name>A0AA39EYQ7_9HYME</name>
<evidence type="ECO:0000256" key="21">
    <source>
        <dbReference type="PIRSR" id="PIRSR000127-3"/>
    </source>
</evidence>
<dbReference type="InterPro" id="IPR036010">
    <property type="entry name" value="2Fe-2S_ferredoxin-like_sf"/>
</dbReference>
<evidence type="ECO:0000256" key="13">
    <source>
        <dbReference type="ARBA" id="ARBA00023014"/>
    </source>
</evidence>
<evidence type="ECO:0000256" key="9">
    <source>
        <dbReference type="ARBA" id="ARBA00022723"/>
    </source>
</evidence>
<dbReference type="SUPFAM" id="SSF56003">
    <property type="entry name" value="Molybdenum cofactor-binding domain"/>
    <property type="match status" value="1"/>
</dbReference>
<evidence type="ECO:0000256" key="18">
    <source>
        <dbReference type="ARBA" id="ARBA00049517"/>
    </source>
</evidence>
<dbReference type="Proteomes" id="UP001168990">
    <property type="component" value="Unassembled WGS sequence"/>
</dbReference>
<comment type="subcellular location">
    <subcellularLocation>
        <location evidence="2">Peroxisome</location>
    </subcellularLocation>
</comment>
<feature type="binding site" evidence="21">
    <location>
        <position position="80"/>
    </location>
    <ligand>
        <name>[2Fe-2S] cluster</name>
        <dbReference type="ChEBI" id="CHEBI:190135"/>
        <label>1</label>
    </ligand>
</feature>
<dbReference type="InterPro" id="IPR002888">
    <property type="entry name" value="2Fe-2S-bd"/>
</dbReference>
<dbReference type="InterPro" id="IPR022407">
    <property type="entry name" value="OxRdtase_Mopterin_BS"/>
</dbReference>
<evidence type="ECO:0000256" key="8">
    <source>
        <dbReference type="ARBA" id="ARBA00022714"/>
    </source>
</evidence>
<feature type="binding site" evidence="21">
    <location>
        <position position="72"/>
    </location>
    <ligand>
        <name>[2Fe-2S] cluster</name>
        <dbReference type="ChEBI" id="CHEBI:190135"/>
        <label>1</label>
    </ligand>
</feature>
<reference evidence="24" key="2">
    <citation type="submission" date="2023-03" db="EMBL/GenBank/DDBJ databases">
        <authorList>
            <person name="Inwood S.N."/>
            <person name="Skelly J.G."/>
            <person name="Guhlin J."/>
            <person name="Harrop T.W.R."/>
            <person name="Goldson S.G."/>
            <person name="Dearden P.K."/>
        </authorList>
    </citation>
    <scope>NUCLEOTIDE SEQUENCE</scope>
    <source>
        <strain evidence="24">Irish</strain>
        <tissue evidence="24">Whole body</tissue>
    </source>
</reference>
<comment type="cofactor">
    <cofactor evidence="21">
        <name>[2Fe-2S] cluster</name>
        <dbReference type="ChEBI" id="CHEBI:190135"/>
    </cofactor>
    <text evidence="21">Binds 2 [2Fe-2S] clusters.</text>
</comment>
<dbReference type="InterPro" id="IPR016208">
    <property type="entry name" value="Ald_Oxase/xanthine_DH-like"/>
</dbReference>
<evidence type="ECO:0000256" key="14">
    <source>
        <dbReference type="ARBA" id="ARBA00023027"/>
    </source>
</evidence>
<evidence type="ECO:0000256" key="17">
    <source>
        <dbReference type="ARBA" id="ARBA00049017"/>
    </source>
</evidence>
<dbReference type="Pfam" id="PF03450">
    <property type="entry name" value="CO_deh_flav_C"/>
    <property type="match status" value="1"/>
</dbReference>
<dbReference type="Gene3D" id="3.10.20.30">
    <property type="match status" value="1"/>
</dbReference>
<keyword evidence="11" id="KW-0560">Oxidoreductase</keyword>
<organism evidence="24 25">
    <name type="scientific">Microctonus aethiopoides</name>
    <dbReference type="NCBI Taxonomy" id="144406"/>
    <lineage>
        <taxon>Eukaryota</taxon>
        <taxon>Metazoa</taxon>
        <taxon>Ecdysozoa</taxon>
        <taxon>Arthropoda</taxon>
        <taxon>Hexapoda</taxon>
        <taxon>Insecta</taxon>
        <taxon>Pterygota</taxon>
        <taxon>Neoptera</taxon>
        <taxon>Endopterygota</taxon>
        <taxon>Hymenoptera</taxon>
        <taxon>Apocrita</taxon>
        <taxon>Ichneumonoidea</taxon>
        <taxon>Braconidae</taxon>
        <taxon>Euphorinae</taxon>
        <taxon>Microctonus</taxon>
    </lineage>
</organism>
<dbReference type="InterPro" id="IPR001041">
    <property type="entry name" value="2Fe-2S_ferredoxin-type"/>
</dbReference>
<dbReference type="CDD" id="cd00207">
    <property type="entry name" value="fer2"/>
    <property type="match status" value="1"/>
</dbReference>
<dbReference type="InterPro" id="IPR016167">
    <property type="entry name" value="FAD-bd_PCMH_sub1"/>
</dbReference>
<evidence type="ECO:0000256" key="12">
    <source>
        <dbReference type="ARBA" id="ARBA00023004"/>
    </source>
</evidence>
<evidence type="ECO:0000256" key="5">
    <source>
        <dbReference type="ARBA" id="ARBA00013123"/>
    </source>
</evidence>
<dbReference type="SUPFAM" id="SSF47741">
    <property type="entry name" value="CO dehydrogenase ISP C-domain like"/>
    <property type="match status" value="1"/>
</dbReference>
<dbReference type="PANTHER" id="PTHR45444">
    <property type="entry name" value="XANTHINE DEHYDROGENASE"/>
    <property type="match status" value="1"/>
</dbReference>
<dbReference type="PROSITE" id="PS00197">
    <property type="entry name" value="2FE2S_FER_1"/>
    <property type="match status" value="1"/>
</dbReference>
<feature type="binding site" evidence="20">
    <location>
        <position position="924"/>
    </location>
    <ligand>
        <name>substrate</name>
    </ligand>
</feature>
<dbReference type="FunFam" id="3.10.20.30:FF:000015">
    <property type="entry name" value="Aldehyde oxidase 1"/>
    <property type="match status" value="1"/>
</dbReference>
<feature type="binding site" evidence="21">
    <location>
        <position position="811"/>
    </location>
    <ligand>
        <name>Mo-molybdopterin</name>
        <dbReference type="ChEBI" id="CHEBI:71302"/>
    </ligand>
    <ligandPart>
        <name>Mo</name>
        <dbReference type="ChEBI" id="CHEBI:28685"/>
    </ligandPart>
</feature>
<comment type="caution">
    <text evidence="24">The sequence shown here is derived from an EMBL/GenBank/DDBJ whole genome shotgun (WGS) entry which is preliminary data.</text>
</comment>
<evidence type="ECO:0000256" key="4">
    <source>
        <dbReference type="ARBA" id="ARBA00011738"/>
    </source>
</evidence>
<dbReference type="InterPro" id="IPR036318">
    <property type="entry name" value="FAD-bd_PCMH-like_sf"/>
</dbReference>
<dbReference type="InterPro" id="IPR016169">
    <property type="entry name" value="FAD-bd_PCMH_sub2"/>
</dbReference>
<dbReference type="PIRSF" id="PIRSF000127">
    <property type="entry name" value="Xanthine_DH"/>
    <property type="match status" value="1"/>
</dbReference>
<dbReference type="PANTHER" id="PTHR45444:SF3">
    <property type="entry name" value="XANTHINE DEHYDROGENASE"/>
    <property type="match status" value="1"/>
</dbReference>
<evidence type="ECO:0000259" key="22">
    <source>
        <dbReference type="PROSITE" id="PS51085"/>
    </source>
</evidence>
<feature type="binding site" evidence="21">
    <location>
        <position position="842"/>
    </location>
    <ligand>
        <name>Mo-molybdopterin</name>
        <dbReference type="ChEBI" id="CHEBI:71302"/>
    </ligand>
    <ligandPart>
        <name>Mo</name>
        <dbReference type="ChEBI" id="CHEBI:28685"/>
    </ligandPart>
</feature>
<sequence length="1371" mass="152788">MGNTEDEENVQCKSDQKCIQCNNSESVKLKKSNTLVFYVNGQEIRDNNVNPQWTLLHYLRNNLGLTGTKLGCAEGGCGACTVMVSKINRITGKLIHLAVNACLAPVCSMHGMAVTTVEGIGNIRTKLHPVQERIAKAHGSQCGFCTPGIVMSMYALLRTIPKPSMHDLEITFQGNLCRCTGYRAIIEGFRTFTEEWEQSQLLNNFKINNNSGTNTQLCAMGDRCCKKVFTSETTQIFDSNKFSGYDPSQEIIFPPKLKLHDDLDKEYLIIKNDQVTWYRPPNLKQLLLLKHKYPMAKIIVGNTEVGVEVKFKHCIYPILIQPTQIPELKEIKVIGNILRIGSSVTLMEMEEAMRYYIEIEPNYRTRIFIEIINMLNWFAGKQIRNVGAIGGNIMTGSPISDMMPLLMAAQVKLNLCNLKDGHRQVSLNHTFFTGYRRNIVAPDEVLVSLDIPFSCKSQYFIAYKQAKRRDDDIAIVNMALNVFFHSGTNKIMDVHLAYGGMAPTTKLAIETCRKMIGKNWDINTLDSIYQSIIDEFPLPDNVPGGMVHYRRSLTLSLFYKGFVDIYKKLENDLSNITPLPNELQSVSQTFQYQSPKSSQYYQIMTKEQDDNDLIGRPIIHASAFKQATGEAIYCDDIPRIQGELYMALVISTKAHANILRIDASKALSVDGVVAFFTAKDIPDENQWVGPVFHDEQVFVSKKVTSQGQNIGAIIAKDQLTAQNAARLVHIEYEDLEPIIISIEDAIKTKSFMPGTPKSIKNGDATKALANCDHILEGEVKMGGQEHFYLETHAVLAVPKEVDEIEIYSSTQHPTEIQKLVAHILGISINKVNVRVKRMGGGFGGKESRGMLVALPAALAAYKLRRPIRCMLDRDEDMMISGGRHPFMYKYKVGFNNDGLIKCAIIDIYNNGGYSVDLSVSVLERSMFHCENAYKFDVINVTGYACMTNLPSNTAFRGFGGPQGMFVAENIAWDVANYLKIDPVIVSKLNLYQDGDFTHYKQQLLSCPLTRCWEQCVASSNYNERLAAIVKFNIENRYRKRGIAVIPTKFGIAFTALFLNQGGALVHIYTDGSVLISHGGTEMGQGLHTKMIQVASRILKVNPEKIHIAETSTDKVPNTSATAASAGSDLNGMAIINACETIMARIKHIIDNNPKDNWENWIQKAYMERISLSATGFYRTPDIGYSFDTNSGMPFNYFTYGVACTEVEIDCLTGDHQTLRTDIVMDLGNSLNPAIDIGQVEGGYIQGLGLFTLEELIFSPTGTLYSRGPGAYKIPGFSDIPKEFNVSLLKDAPNPRAVFSSKAVGEPPLFLASSAFFAIKNAIYAARKDMNITTSFRLDSPATAARIRMACIDDLTIKIPTPDITKSWNKVP</sequence>
<feature type="binding site" evidence="20">
    <location>
        <position position="1054"/>
    </location>
    <ligand>
        <name>substrate</name>
    </ligand>
</feature>
<feature type="domain" description="FAD-binding PCMH-type" evidence="23">
    <location>
        <begin position="270"/>
        <end position="456"/>
    </location>
</feature>
<keyword evidence="6 21" id="KW-0500">Molybdenum</keyword>
<reference evidence="24" key="1">
    <citation type="journal article" date="2023" name="bioRxiv">
        <title>Scaffold-level genome assemblies of two parasitoid biocontrol wasps reveal the parthenogenesis mechanism and an associated novel virus.</title>
        <authorList>
            <person name="Inwood S."/>
            <person name="Skelly J."/>
            <person name="Guhlin J."/>
            <person name="Harrop T."/>
            <person name="Goldson S."/>
            <person name="Dearden P."/>
        </authorList>
    </citation>
    <scope>NUCLEOTIDE SEQUENCE</scope>
    <source>
        <strain evidence="24">Irish</strain>
        <tissue evidence="24">Whole body</tissue>
    </source>
</reference>
<dbReference type="Gene3D" id="3.30.465.10">
    <property type="match status" value="1"/>
</dbReference>
<keyword evidence="14" id="KW-0520">NAD</keyword>
<evidence type="ECO:0000256" key="15">
    <source>
        <dbReference type="ARBA" id="ARBA00023140"/>
    </source>
</evidence>
<comment type="similarity">
    <text evidence="3">Belongs to the xanthine dehydrogenase family.</text>
</comment>
<proteinExistence type="inferred from homology"/>
<dbReference type="GO" id="GO:0043546">
    <property type="term" value="F:molybdopterin cofactor binding"/>
    <property type="evidence" value="ECO:0007669"/>
    <property type="project" value="InterPro"/>
</dbReference>
<comment type="catalytic activity">
    <reaction evidence="18">
        <text>hypoxanthine + NAD(+) + H2O = xanthine + NADH + H(+)</text>
        <dbReference type="Rhea" id="RHEA:24670"/>
        <dbReference type="ChEBI" id="CHEBI:15377"/>
        <dbReference type="ChEBI" id="CHEBI:15378"/>
        <dbReference type="ChEBI" id="CHEBI:17368"/>
        <dbReference type="ChEBI" id="CHEBI:17712"/>
        <dbReference type="ChEBI" id="CHEBI:57540"/>
        <dbReference type="ChEBI" id="CHEBI:57945"/>
        <dbReference type="EC" id="1.17.1.4"/>
    </reaction>
</comment>
<dbReference type="PROSITE" id="PS51085">
    <property type="entry name" value="2FE2S_FER_2"/>
    <property type="match status" value="1"/>
</dbReference>
<feature type="active site" description="Proton acceptor" evidence="19">
    <location>
        <position position="1305"/>
    </location>
</feature>
<evidence type="ECO:0000256" key="20">
    <source>
        <dbReference type="PIRSR" id="PIRSR000127-2"/>
    </source>
</evidence>
<comment type="catalytic activity">
    <reaction evidence="17">
        <text>xanthine + NAD(+) + H2O = urate + NADH + H(+)</text>
        <dbReference type="Rhea" id="RHEA:16669"/>
        <dbReference type="ChEBI" id="CHEBI:15377"/>
        <dbReference type="ChEBI" id="CHEBI:15378"/>
        <dbReference type="ChEBI" id="CHEBI:17712"/>
        <dbReference type="ChEBI" id="CHEBI:17775"/>
        <dbReference type="ChEBI" id="CHEBI:57540"/>
        <dbReference type="ChEBI" id="CHEBI:57945"/>
        <dbReference type="EC" id="1.17.1.4"/>
    </reaction>
</comment>
<dbReference type="GO" id="GO:0071949">
    <property type="term" value="F:FAD binding"/>
    <property type="evidence" value="ECO:0007669"/>
    <property type="project" value="InterPro"/>
</dbReference>
<evidence type="ECO:0000313" key="24">
    <source>
        <dbReference type="EMBL" id="KAK0157921.1"/>
    </source>
</evidence>
<dbReference type="InterPro" id="IPR016166">
    <property type="entry name" value="FAD-bd_PCMH"/>
</dbReference>
<dbReference type="InterPro" id="IPR012675">
    <property type="entry name" value="Beta-grasp_dom_sf"/>
</dbReference>
<dbReference type="InterPro" id="IPR014307">
    <property type="entry name" value="Xanthine_DH_ssu"/>
</dbReference>
<feature type="binding site" evidence="21">
    <location>
        <position position="956"/>
    </location>
    <ligand>
        <name>Mo-molybdopterin</name>
        <dbReference type="ChEBI" id="CHEBI:71302"/>
    </ligand>
    <ligandPart>
        <name>Mo</name>
        <dbReference type="ChEBI" id="CHEBI:28685"/>
    </ligandPart>
</feature>
<feature type="binding site" evidence="20">
    <location>
        <position position="446"/>
    </location>
    <ligand>
        <name>FAD</name>
        <dbReference type="ChEBI" id="CHEBI:57692"/>
    </ligand>
</feature>
<dbReference type="Pfam" id="PF00941">
    <property type="entry name" value="FAD_binding_5"/>
    <property type="match status" value="1"/>
</dbReference>
<dbReference type="GO" id="GO:0004854">
    <property type="term" value="F:xanthine dehydrogenase activity"/>
    <property type="evidence" value="ECO:0007669"/>
    <property type="project" value="UniProtKB-EC"/>
</dbReference>
<dbReference type="GO" id="GO:0030151">
    <property type="term" value="F:molybdenum ion binding"/>
    <property type="evidence" value="ECO:0007669"/>
    <property type="project" value="InterPro"/>
</dbReference>
<dbReference type="Gene3D" id="3.30.390.50">
    <property type="entry name" value="CO dehydrogenase flavoprotein, C-terminal domain"/>
    <property type="match status" value="1"/>
</dbReference>
<dbReference type="EC" id="1.17.1.4" evidence="5"/>
<comment type="subunit">
    <text evidence="4">Homodimer.</text>
</comment>
<dbReference type="Gene3D" id="3.30.43.10">
    <property type="entry name" value="Uridine Diphospho-n-acetylenolpyruvylglucosamine Reductase, domain 2"/>
    <property type="match status" value="1"/>
</dbReference>
<dbReference type="FunFam" id="3.30.365.10:FF:000004">
    <property type="entry name" value="Xanthine dehydrogenase oxidase"/>
    <property type="match status" value="1"/>
</dbReference>
<dbReference type="GO" id="GO:0005506">
    <property type="term" value="F:iron ion binding"/>
    <property type="evidence" value="ECO:0007669"/>
    <property type="project" value="InterPro"/>
</dbReference>
<dbReference type="Pfam" id="PF01315">
    <property type="entry name" value="Ald_Xan_dh_C"/>
    <property type="match status" value="1"/>
</dbReference>
<keyword evidence="9 21" id="KW-0479">Metal-binding</keyword>
<dbReference type="PROSITE" id="PS00559">
    <property type="entry name" value="MOLYBDOPTERIN_EUK"/>
    <property type="match status" value="1"/>
</dbReference>
<dbReference type="PROSITE" id="PS51387">
    <property type="entry name" value="FAD_PCMH"/>
    <property type="match status" value="1"/>
</dbReference>
<feature type="binding site" evidence="21">
    <location>
        <position position="142"/>
    </location>
    <ligand>
        <name>[2Fe-2S] cluster</name>
        <dbReference type="ChEBI" id="CHEBI:190135"/>
        <label>2</label>
    </ligand>
</feature>
<dbReference type="SUPFAM" id="SSF55447">
    <property type="entry name" value="CO dehydrogenase flavoprotein C-terminal domain-like"/>
    <property type="match status" value="1"/>
</dbReference>
<evidence type="ECO:0000259" key="23">
    <source>
        <dbReference type="PROSITE" id="PS51387"/>
    </source>
</evidence>
<feature type="binding site" evidence="20">
    <location>
        <begin position="298"/>
        <end position="305"/>
    </location>
    <ligand>
        <name>FAD</name>
        <dbReference type="ChEBI" id="CHEBI:57692"/>
    </ligand>
</feature>
<dbReference type="InterPro" id="IPR002346">
    <property type="entry name" value="Mopterin_DH_FAD-bd"/>
</dbReference>
<dbReference type="InterPro" id="IPR037165">
    <property type="entry name" value="AldOxase/xan_DH_Mopterin-bd_sf"/>
</dbReference>
<keyword evidence="12 21" id="KW-0408">Iron</keyword>
<evidence type="ECO:0000256" key="16">
    <source>
        <dbReference type="ARBA" id="ARBA00034078"/>
    </source>
</evidence>
<keyword evidence="15" id="KW-0576">Peroxisome</keyword>
<dbReference type="Pfam" id="PF02738">
    <property type="entry name" value="MoCoBD_1"/>
    <property type="match status" value="1"/>
</dbReference>
<dbReference type="Gene3D" id="3.30.365.10">
    <property type="entry name" value="Aldehyde oxidase/xanthine dehydrogenase, molybdopterin binding domain"/>
    <property type="match status" value="4"/>
</dbReference>
<feature type="binding site" evidence="20">
    <location>
        <position position="378"/>
    </location>
    <ligand>
        <name>FAD</name>
        <dbReference type="ChEBI" id="CHEBI:57692"/>
    </ligand>
</feature>
<keyword evidence="13 21" id="KW-0411">Iron-sulfur</keyword>
<protein>
    <recommendedName>
        <fullName evidence="5">xanthine dehydrogenase</fullName>
        <ecNumber evidence="5">1.17.1.4</ecNumber>
    </recommendedName>
</protein>
<evidence type="ECO:0000256" key="11">
    <source>
        <dbReference type="ARBA" id="ARBA00023002"/>
    </source>
</evidence>
<keyword evidence="7" id="KW-0285">Flavoprotein</keyword>
<evidence type="ECO:0000256" key="2">
    <source>
        <dbReference type="ARBA" id="ARBA00004275"/>
    </source>
</evidence>
<feature type="binding site" evidence="21">
    <location>
        <position position="179"/>
    </location>
    <ligand>
        <name>[2Fe-2S] cluster</name>
        <dbReference type="ChEBI" id="CHEBI:190135"/>
        <label>2</label>
    </ligand>
</feature>
<dbReference type="SUPFAM" id="SSF54665">
    <property type="entry name" value="CO dehydrogenase molybdoprotein N-domain-like"/>
    <property type="match status" value="1"/>
</dbReference>
<dbReference type="InterPro" id="IPR005107">
    <property type="entry name" value="CO_DH_flav_C"/>
</dbReference>
<feature type="binding site" evidence="20">
    <location>
        <position position="464"/>
    </location>
    <ligand>
        <name>FAD</name>
        <dbReference type="ChEBI" id="CHEBI:57692"/>
    </ligand>
</feature>
<dbReference type="FunFam" id="3.90.1170.50:FF:000001">
    <property type="entry name" value="Aldehyde oxidase 1"/>
    <property type="match status" value="1"/>
</dbReference>
<evidence type="ECO:0000256" key="10">
    <source>
        <dbReference type="ARBA" id="ARBA00022827"/>
    </source>
</evidence>
<evidence type="ECO:0000256" key="1">
    <source>
        <dbReference type="ARBA" id="ARBA00001974"/>
    </source>
</evidence>
<evidence type="ECO:0000256" key="6">
    <source>
        <dbReference type="ARBA" id="ARBA00022505"/>
    </source>
</evidence>
<feature type="binding site" evidence="21">
    <location>
        <position position="177"/>
    </location>
    <ligand>
        <name>[2Fe-2S] cluster</name>
        <dbReference type="ChEBI" id="CHEBI:190135"/>
        <label>2</label>
    </ligand>
</feature>
<comment type="cofactor">
    <cofactor evidence="21">
        <name>Mo-molybdopterin</name>
        <dbReference type="ChEBI" id="CHEBI:71302"/>
    </cofactor>
    <text evidence="21">Binds 1 Mo-molybdopterin (Mo-MPT) cofactor per subunit.</text>
</comment>
<dbReference type="FunFam" id="3.30.43.10:FF:000001">
    <property type="entry name" value="Xanthine dehydrogenase/oxidase"/>
    <property type="match status" value="1"/>
</dbReference>
<feature type="binding site" evidence="21">
    <location>
        <position position="1123"/>
    </location>
    <ligand>
        <name>Mo-molybdopterin</name>
        <dbReference type="ChEBI" id="CHEBI:71302"/>
    </ligand>
    <ligandPart>
        <name>Mo</name>
        <dbReference type="ChEBI" id="CHEBI:28685"/>
    </ligandPart>
</feature>
<dbReference type="InterPro" id="IPR036884">
    <property type="entry name" value="2Fe-2S-bd_dom_sf"/>
</dbReference>
<feature type="binding site" evidence="20">
    <location>
        <position position="958"/>
    </location>
    <ligand>
        <name>substrate</name>
    </ligand>
</feature>
<feature type="binding site" evidence="21">
    <location>
        <position position="145"/>
    </location>
    <ligand>
        <name>[2Fe-2S] cluster</name>
        <dbReference type="ChEBI" id="CHEBI:190135"/>
        <label>2</label>
    </ligand>
</feature>
<dbReference type="InterPro" id="IPR006058">
    <property type="entry name" value="2Fe2S_fd_BS"/>
</dbReference>
<feature type="binding site" evidence="21">
    <location>
        <position position="77"/>
    </location>
    <ligand>
        <name>[2Fe-2S] cluster</name>
        <dbReference type="ChEBI" id="CHEBI:190135"/>
        <label>1</label>
    </ligand>
</feature>
<dbReference type="SUPFAM" id="SSF54292">
    <property type="entry name" value="2Fe-2S ferredoxin-like"/>
    <property type="match status" value="1"/>
</dbReference>
<dbReference type="SMART" id="SM01008">
    <property type="entry name" value="Ald_Xan_dh_C"/>
    <property type="match status" value="1"/>
</dbReference>
<dbReference type="InterPro" id="IPR008274">
    <property type="entry name" value="AldOxase/xan_DH_MoCoBD1"/>
</dbReference>
<dbReference type="Pfam" id="PF20256">
    <property type="entry name" value="MoCoBD_2"/>
    <property type="match status" value="1"/>
</dbReference>
<dbReference type="FunFam" id="3.30.465.10:FF:000004">
    <property type="entry name" value="Xanthine dehydrogenase/oxidase"/>
    <property type="match status" value="1"/>
</dbReference>
<dbReference type="InterPro" id="IPR000674">
    <property type="entry name" value="Ald_Oxase/Xan_DH_a/b"/>
</dbReference>
<feature type="binding site" evidence="21">
    <location>
        <position position="102"/>
    </location>
    <ligand>
        <name>[2Fe-2S] cluster</name>
        <dbReference type="ChEBI" id="CHEBI:190135"/>
        <label>1</label>
    </ligand>
</feature>
<dbReference type="GO" id="GO:0051537">
    <property type="term" value="F:2 iron, 2 sulfur cluster binding"/>
    <property type="evidence" value="ECO:0007669"/>
    <property type="project" value="UniProtKB-KW"/>
</dbReference>
<dbReference type="InterPro" id="IPR036683">
    <property type="entry name" value="CO_DH_flav_C_dom_sf"/>
</dbReference>
<evidence type="ECO:0000313" key="25">
    <source>
        <dbReference type="Proteomes" id="UP001168990"/>
    </source>
</evidence>